<evidence type="ECO:0000313" key="15">
    <source>
        <dbReference type="EMBL" id="MDC8012876.1"/>
    </source>
</evidence>
<keyword evidence="15" id="KW-0966">Cell projection</keyword>
<evidence type="ECO:0000256" key="11">
    <source>
        <dbReference type="ARBA" id="ARBA00023225"/>
    </source>
</evidence>
<evidence type="ECO:0000256" key="7">
    <source>
        <dbReference type="ARBA" id="ARBA00022795"/>
    </source>
</evidence>
<dbReference type="InterPro" id="IPR029025">
    <property type="entry name" value="T3SS_substrate_exporter_C"/>
</dbReference>
<dbReference type="PANTHER" id="PTHR30531:SF12">
    <property type="entry name" value="FLAGELLAR BIOSYNTHETIC PROTEIN FLHB"/>
    <property type="match status" value="1"/>
</dbReference>
<evidence type="ECO:0000313" key="16">
    <source>
        <dbReference type="Proteomes" id="UP001139971"/>
    </source>
</evidence>
<accession>A0A9X3YIB6</accession>
<comment type="function">
    <text evidence="12 13">Required for formation of the rod structure in the basal body of the flagellar apparatus. Together with FliI and FliH, may constitute the export apparatus of flagellin.</text>
</comment>
<dbReference type="AlphaFoldDB" id="A0A9X3YIB6"/>
<keyword evidence="6 13" id="KW-0812">Transmembrane</keyword>
<evidence type="ECO:0000256" key="13">
    <source>
        <dbReference type="RuleBase" id="RU364091"/>
    </source>
</evidence>
<sequence>MADADAEDRTEQPTAKRLREARERGQIARSRELGAAAALGAGTLALASTGPSLAAACASWLRGALSFTRAGLAEPDLAAHAGRLALDLFLIVAPLVAAAVFAALVAPLAMGGLAFSVKAMTPDFSRLNPVAGLRRLVEPRALAELAKALLRVALVGAVAWFALRARIVEFLSLAAVPVPLAIAHGASLVLFALAALTLALVGIAAIDVPYQLWRHRRDLRMTREEIRDELKESEGRPEVKGRIRRLQHQMANRRMLEAVPRADAVVVNPTHYAVALAYDGKRMRAPRVVAKGVDLIAQAIRETAQRHGVAIVEAPSLARALYRQVELDREVPVALYAAVAQVLTFIYQLRAWRRHGGRMPQPPTLGPGETPGGEADPDSKPDL</sequence>
<feature type="transmembrane region" description="Helical" evidence="13">
    <location>
        <begin position="88"/>
        <end position="117"/>
    </location>
</feature>
<dbReference type="FunFam" id="3.40.1690.10:FF:000001">
    <property type="entry name" value="Flagellar biosynthetic protein FlhB"/>
    <property type="match status" value="1"/>
</dbReference>
<dbReference type="Pfam" id="PF01312">
    <property type="entry name" value="Bac_export_2"/>
    <property type="match status" value="1"/>
</dbReference>
<comment type="caution">
    <text evidence="15">The sequence shown here is derived from an EMBL/GenBank/DDBJ whole genome shotgun (WGS) entry which is preliminary data.</text>
</comment>
<proteinExistence type="inferred from homology"/>
<organism evidence="15 16">
    <name type="scientific">Tahibacter soli</name>
    <dbReference type="NCBI Taxonomy" id="2983605"/>
    <lineage>
        <taxon>Bacteria</taxon>
        <taxon>Pseudomonadati</taxon>
        <taxon>Pseudomonadota</taxon>
        <taxon>Gammaproteobacteria</taxon>
        <taxon>Lysobacterales</taxon>
        <taxon>Rhodanobacteraceae</taxon>
        <taxon>Tahibacter</taxon>
    </lineage>
</organism>
<feature type="transmembrane region" description="Helical" evidence="13">
    <location>
        <begin position="188"/>
        <end position="213"/>
    </location>
</feature>
<evidence type="ECO:0000256" key="4">
    <source>
        <dbReference type="ARBA" id="ARBA00022448"/>
    </source>
</evidence>
<dbReference type="GO" id="GO:0005886">
    <property type="term" value="C:plasma membrane"/>
    <property type="evidence" value="ECO:0007669"/>
    <property type="project" value="UniProtKB-SubCell"/>
</dbReference>
<comment type="caution">
    <text evidence="13">Lacks conserved residue(s) required for the propagation of feature annotation.</text>
</comment>
<dbReference type="RefSeq" id="WP_263545292.1">
    <property type="nucleotide sequence ID" value="NZ_JAOVZO020000014.1"/>
</dbReference>
<dbReference type="PANTHER" id="PTHR30531">
    <property type="entry name" value="FLAGELLAR BIOSYNTHETIC PROTEIN FLHB"/>
    <property type="match status" value="1"/>
</dbReference>
<dbReference type="PRINTS" id="PR00950">
    <property type="entry name" value="TYPE3IMSPROT"/>
</dbReference>
<name>A0A9X3YIB6_9GAMM</name>
<reference evidence="15" key="1">
    <citation type="submission" date="2023-02" db="EMBL/GenBank/DDBJ databases">
        <title>Tahibacter soli sp. nov. isolated from soil.</title>
        <authorList>
            <person name="Baek J.H."/>
            <person name="Lee J.K."/>
            <person name="Choi D.G."/>
            <person name="Jeon C.O."/>
        </authorList>
    </citation>
    <scope>NUCLEOTIDE SEQUENCE</scope>
    <source>
        <strain evidence="15">BL</strain>
    </source>
</reference>
<evidence type="ECO:0000256" key="14">
    <source>
        <dbReference type="SAM" id="MobiDB-lite"/>
    </source>
</evidence>
<dbReference type="GO" id="GO:0044780">
    <property type="term" value="P:bacterial-type flagellum assembly"/>
    <property type="evidence" value="ECO:0007669"/>
    <property type="project" value="InterPro"/>
</dbReference>
<dbReference type="SUPFAM" id="SSF160544">
    <property type="entry name" value="EscU C-terminal domain-like"/>
    <property type="match status" value="1"/>
</dbReference>
<dbReference type="GO" id="GO:0009306">
    <property type="term" value="P:protein secretion"/>
    <property type="evidence" value="ECO:0007669"/>
    <property type="project" value="InterPro"/>
</dbReference>
<keyword evidence="15" id="KW-0282">Flagellum</keyword>
<keyword evidence="8 13" id="KW-0653">Protein transport</keyword>
<evidence type="ECO:0000256" key="9">
    <source>
        <dbReference type="ARBA" id="ARBA00022989"/>
    </source>
</evidence>
<comment type="subcellular location">
    <subcellularLocation>
        <location evidence="1">Cell membrane</location>
        <topology evidence="1">Multi-pass membrane protein</topology>
    </subcellularLocation>
</comment>
<evidence type="ECO:0000256" key="1">
    <source>
        <dbReference type="ARBA" id="ARBA00004651"/>
    </source>
</evidence>
<dbReference type="Proteomes" id="UP001139971">
    <property type="component" value="Unassembled WGS sequence"/>
</dbReference>
<gene>
    <name evidence="13 15" type="primary">flhB</name>
    <name evidence="15" type="ORF">OD750_009995</name>
</gene>
<feature type="region of interest" description="Disordered" evidence="14">
    <location>
        <begin position="1"/>
        <end position="25"/>
    </location>
</feature>
<comment type="similarity">
    <text evidence="2 13">Belongs to the type III secretion exporter family.</text>
</comment>
<evidence type="ECO:0000256" key="10">
    <source>
        <dbReference type="ARBA" id="ARBA00023136"/>
    </source>
</evidence>
<evidence type="ECO:0000256" key="12">
    <source>
        <dbReference type="ARBA" id="ARBA00025078"/>
    </source>
</evidence>
<dbReference type="EMBL" id="JAOVZO020000014">
    <property type="protein sequence ID" value="MDC8012876.1"/>
    <property type="molecule type" value="Genomic_DNA"/>
</dbReference>
<keyword evidence="4 13" id="KW-0813">Transport</keyword>
<evidence type="ECO:0000256" key="6">
    <source>
        <dbReference type="ARBA" id="ARBA00022692"/>
    </source>
</evidence>
<dbReference type="Gene3D" id="3.40.1690.10">
    <property type="entry name" value="secretion proteins EscU"/>
    <property type="match status" value="1"/>
</dbReference>
<evidence type="ECO:0000256" key="3">
    <source>
        <dbReference type="ARBA" id="ARBA00021622"/>
    </source>
</evidence>
<keyword evidence="10 13" id="KW-0472">Membrane</keyword>
<keyword evidence="16" id="KW-1185">Reference proteome</keyword>
<keyword evidence="11 13" id="KW-1006">Bacterial flagellum protein export</keyword>
<keyword evidence="15" id="KW-0969">Cilium</keyword>
<dbReference type="InterPro" id="IPR006135">
    <property type="entry name" value="T3SS_substrate_exporter"/>
</dbReference>
<feature type="region of interest" description="Disordered" evidence="14">
    <location>
        <begin position="358"/>
        <end position="383"/>
    </location>
</feature>
<feature type="transmembrane region" description="Helical" evidence="13">
    <location>
        <begin position="148"/>
        <end position="168"/>
    </location>
</feature>
<dbReference type="Gene3D" id="6.10.250.2080">
    <property type="match status" value="1"/>
</dbReference>
<keyword evidence="5 13" id="KW-1003">Cell membrane</keyword>
<keyword evidence="7 13" id="KW-1005">Bacterial flagellum biogenesis</keyword>
<evidence type="ECO:0000256" key="2">
    <source>
        <dbReference type="ARBA" id="ARBA00010690"/>
    </source>
</evidence>
<dbReference type="NCBIfam" id="TIGR00328">
    <property type="entry name" value="flhB"/>
    <property type="match status" value="1"/>
</dbReference>
<dbReference type="InterPro" id="IPR006136">
    <property type="entry name" value="FlhB"/>
</dbReference>
<protein>
    <recommendedName>
        <fullName evidence="3 13">Flagellar biosynthetic protein FlhB</fullName>
    </recommendedName>
</protein>
<evidence type="ECO:0000256" key="5">
    <source>
        <dbReference type="ARBA" id="ARBA00022475"/>
    </source>
</evidence>
<keyword evidence="9 13" id="KW-1133">Transmembrane helix</keyword>
<evidence type="ECO:0000256" key="8">
    <source>
        <dbReference type="ARBA" id="ARBA00022927"/>
    </source>
</evidence>